<organism evidence="2 3">
    <name type="scientific">Eumeta variegata</name>
    <name type="common">Bagworm moth</name>
    <name type="synonym">Eumeta japonica</name>
    <dbReference type="NCBI Taxonomy" id="151549"/>
    <lineage>
        <taxon>Eukaryota</taxon>
        <taxon>Metazoa</taxon>
        <taxon>Ecdysozoa</taxon>
        <taxon>Arthropoda</taxon>
        <taxon>Hexapoda</taxon>
        <taxon>Insecta</taxon>
        <taxon>Pterygota</taxon>
        <taxon>Neoptera</taxon>
        <taxon>Endopterygota</taxon>
        <taxon>Lepidoptera</taxon>
        <taxon>Glossata</taxon>
        <taxon>Ditrysia</taxon>
        <taxon>Tineoidea</taxon>
        <taxon>Psychidae</taxon>
        <taxon>Oiketicinae</taxon>
        <taxon>Eumeta</taxon>
    </lineage>
</organism>
<keyword evidence="3" id="KW-1185">Reference proteome</keyword>
<dbReference type="Proteomes" id="UP000299102">
    <property type="component" value="Unassembled WGS sequence"/>
</dbReference>
<dbReference type="AlphaFoldDB" id="A0A4C1YGN5"/>
<proteinExistence type="predicted"/>
<evidence type="ECO:0000313" key="2">
    <source>
        <dbReference type="EMBL" id="GBP74154.1"/>
    </source>
</evidence>
<reference evidence="2 3" key="1">
    <citation type="journal article" date="2019" name="Commun. Biol.">
        <title>The bagworm genome reveals a unique fibroin gene that provides high tensile strength.</title>
        <authorList>
            <person name="Kono N."/>
            <person name="Nakamura H."/>
            <person name="Ohtoshi R."/>
            <person name="Tomita M."/>
            <person name="Numata K."/>
            <person name="Arakawa K."/>
        </authorList>
    </citation>
    <scope>NUCLEOTIDE SEQUENCE [LARGE SCALE GENOMIC DNA]</scope>
</reference>
<gene>
    <name evidence="2" type="ORF">EVAR_53344_1</name>
</gene>
<accession>A0A4C1YGN5</accession>
<sequence>MVSAAHTHSQPHSRHQCVAGPRLGIGYQMEARVECSTERGAMDRTVGPGPDLEHRMRQESETIVVETEMKSRTSPHLDRDSYERLLDGKRYVHAGEGGDES</sequence>
<feature type="region of interest" description="Disordered" evidence="1">
    <location>
        <begin position="36"/>
        <end position="58"/>
    </location>
</feature>
<comment type="caution">
    <text evidence="2">The sequence shown here is derived from an EMBL/GenBank/DDBJ whole genome shotgun (WGS) entry which is preliminary data.</text>
</comment>
<evidence type="ECO:0000256" key="1">
    <source>
        <dbReference type="SAM" id="MobiDB-lite"/>
    </source>
</evidence>
<dbReference type="EMBL" id="BGZK01001197">
    <property type="protein sequence ID" value="GBP74154.1"/>
    <property type="molecule type" value="Genomic_DNA"/>
</dbReference>
<name>A0A4C1YGN5_EUMVA</name>
<evidence type="ECO:0000313" key="3">
    <source>
        <dbReference type="Proteomes" id="UP000299102"/>
    </source>
</evidence>
<protein>
    <submittedName>
        <fullName evidence="2">Uncharacterized protein</fullName>
    </submittedName>
</protein>